<keyword evidence="3 5" id="KW-0808">Transferase</keyword>
<evidence type="ECO:0000256" key="2">
    <source>
        <dbReference type="ARBA" id="ARBA00022603"/>
    </source>
</evidence>
<dbReference type="EMBL" id="MLJW01003216">
    <property type="protein sequence ID" value="OIQ72567.1"/>
    <property type="molecule type" value="Genomic_DNA"/>
</dbReference>
<reference evidence="5" key="1">
    <citation type="submission" date="2016-10" db="EMBL/GenBank/DDBJ databases">
        <title>Sequence of Gallionella enrichment culture.</title>
        <authorList>
            <person name="Poehlein A."/>
            <person name="Muehling M."/>
            <person name="Daniel R."/>
        </authorList>
    </citation>
    <scope>NUCLEOTIDE SEQUENCE</scope>
</reference>
<dbReference type="PANTHER" id="PTHR44942">
    <property type="entry name" value="METHYLTRANSF_11 DOMAIN-CONTAINING PROTEIN"/>
    <property type="match status" value="1"/>
</dbReference>
<dbReference type="EC" id="2.1.1.163" evidence="5"/>
<evidence type="ECO:0000313" key="5">
    <source>
        <dbReference type="EMBL" id="OIQ72567.1"/>
    </source>
</evidence>
<comment type="similarity">
    <text evidence="1">Belongs to the methyltransferase superfamily.</text>
</comment>
<dbReference type="EC" id="2.1.1.201" evidence="5"/>
<dbReference type="GO" id="GO:0008425">
    <property type="term" value="F:2-methoxy-6-polyprenyl-1,4-benzoquinol methyltransferase activity"/>
    <property type="evidence" value="ECO:0007669"/>
    <property type="project" value="UniProtKB-EC"/>
</dbReference>
<comment type="caution">
    <text evidence="5">The sequence shown here is derived from an EMBL/GenBank/DDBJ whole genome shotgun (WGS) entry which is preliminary data.</text>
</comment>
<keyword evidence="5" id="KW-0830">Ubiquinone</keyword>
<evidence type="ECO:0000256" key="1">
    <source>
        <dbReference type="ARBA" id="ARBA00008361"/>
    </source>
</evidence>
<dbReference type="SUPFAM" id="SSF53335">
    <property type="entry name" value="S-adenosyl-L-methionine-dependent methyltransferases"/>
    <property type="match status" value="1"/>
</dbReference>
<dbReference type="InterPro" id="IPR051052">
    <property type="entry name" value="Diverse_substrate_MTase"/>
</dbReference>
<dbReference type="Pfam" id="PF08241">
    <property type="entry name" value="Methyltransf_11"/>
    <property type="match status" value="1"/>
</dbReference>
<dbReference type="GO" id="GO:0008757">
    <property type="term" value="F:S-adenosylmethionine-dependent methyltransferase activity"/>
    <property type="evidence" value="ECO:0007669"/>
    <property type="project" value="InterPro"/>
</dbReference>
<dbReference type="PANTHER" id="PTHR44942:SF4">
    <property type="entry name" value="METHYLTRANSFERASE TYPE 11 DOMAIN-CONTAINING PROTEIN"/>
    <property type="match status" value="1"/>
</dbReference>
<dbReference type="InterPro" id="IPR029063">
    <property type="entry name" value="SAM-dependent_MTases_sf"/>
</dbReference>
<name>A0A1J5PXN4_9ZZZZ</name>
<gene>
    <name evidence="5" type="primary">ubiE_48</name>
    <name evidence="5" type="ORF">GALL_458070</name>
</gene>
<proteinExistence type="inferred from homology"/>
<organism evidence="5">
    <name type="scientific">mine drainage metagenome</name>
    <dbReference type="NCBI Taxonomy" id="410659"/>
    <lineage>
        <taxon>unclassified sequences</taxon>
        <taxon>metagenomes</taxon>
        <taxon>ecological metagenomes</taxon>
    </lineage>
</organism>
<feature type="domain" description="Methyltransferase type 11" evidence="4">
    <location>
        <begin position="47"/>
        <end position="135"/>
    </location>
</feature>
<dbReference type="GO" id="GO:0043770">
    <property type="term" value="F:demethylmenaquinone methyltransferase activity"/>
    <property type="evidence" value="ECO:0007669"/>
    <property type="project" value="UniProtKB-EC"/>
</dbReference>
<evidence type="ECO:0000256" key="3">
    <source>
        <dbReference type="ARBA" id="ARBA00022679"/>
    </source>
</evidence>
<sequence length="255" mass="27145">MSDIHAAASTGYARAATAYAAGRPGYPAALDEWLTAAMALGPGRVALDLGAGTGKLTTRLVATGARVIAVEPVDEMRAALSASLPGVEALSGMATAIPLADASVDAITCGQSFHWFATPHALAEIARVLRPGGWLGLVWNVRDERTPWVQALTDIMTPYEGDAPRFHTGAWRRLFPSPGFGPLKERWFDHTHVGPFETVVMDRVMSVSFIASLPEAEQALVRARIAALAPQHAALADPARVVFPYRTLAVSAQRI</sequence>
<dbReference type="AlphaFoldDB" id="A0A1J5PXN4"/>
<dbReference type="Gene3D" id="3.40.50.150">
    <property type="entry name" value="Vaccinia Virus protein VP39"/>
    <property type="match status" value="1"/>
</dbReference>
<dbReference type="GO" id="GO:0032259">
    <property type="term" value="P:methylation"/>
    <property type="evidence" value="ECO:0007669"/>
    <property type="project" value="UniProtKB-KW"/>
</dbReference>
<accession>A0A1J5PXN4</accession>
<evidence type="ECO:0000259" key="4">
    <source>
        <dbReference type="Pfam" id="PF08241"/>
    </source>
</evidence>
<protein>
    <submittedName>
        <fullName evidence="5">Ubiquinone/menaquinone biosynthesis C-methyltransferase UbiE</fullName>
        <ecNumber evidence="5">2.1.1.163</ecNumber>
        <ecNumber evidence="5">2.1.1.201</ecNumber>
    </submittedName>
</protein>
<keyword evidence="2 5" id="KW-0489">Methyltransferase</keyword>
<dbReference type="InterPro" id="IPR013216">
    <property type="entry name" value="Methyltransf_11"/>
</dbReference>
<dbReference type="CDD" id="cd02440">
    <property type="entry name" value="AdoMet_MTases"/>
    <property type="match status" value="1"/>
</dbReference>